<keyword evidence="1" id="KW-0812">Transmembrane</keyword>
<accession>A0A9D4V375</accession>
<keyword evidence="3" id="KW-1185">Reference proteome</keyword>
<evidence type="ECO:0000313" key="2">
    <source>
        <dbReference type="EMBL" id="KAI5078650.1"/>
    </source>
</evidence>
<organism evidence="2 3">
    <name type="scientific">Adiantum capillus-veneris</name>
    <name type="common">Maidenhair fern</name>
    <dbReference type="NCBI Taxonomy" id="13818"/>
    <lineage>
        <taxon>Eukaryota</taxon>
        <taxon>Viridiplantae</taxon>
        <taxon>Streptophyta</taxon>
        <taxon>Embryophyta</taxon>
        <taxon>Tracheophyta</taxon>
        <taxon>Polypodiopsida</taxon>
        <taxon>Polypodiidae</taxon>
        <taxon>Polypodiales</taxon>
        <taxon>Pteridineae</taxon>
        <taxon>Pteridaceae</taxon>
        <taxon>Vittarioideae</taxon>
        <taxon>Adiantum</taxon>
    </lineage>
</organism>
<reference evidence="2" key="1">
    <citation type="submission" date="2021-01" db="EMBL/GenBank/DDBJ databases">
        <title>Adiantum capillus-veneris genome.</title>
        <authorList>
            <person name="Fang Y."/>
            <person name="Liao Q."/>
        </authorList>
    </citation>
    <scope>NUCLEOTIDE SEQUENCE</scope>
    <source>
        <strain evidence="2">H3</strain>
        <tissue evidence="2">Leaf</tissue>
    </source>
</reference>
<proteinExistence type="predicted"/>
<evidence type="ECO:0000256" key="1">
    <source>
        <dbReference type="SAM" id="Phobius"/>
    </source>
</evidence>
<feature type="transmembrane region" description="Helical" evidence="1">
    <location>
        <begin position="12"/>
        <end position="29"/>
    </location>
</feature>
<name>A0A9D4V375_ADICA</name>
<comment type="caution">
    <text evidence="2">The sequence shown here is derived from an EMBL/GenBank/DDBJ whole genome shotgun (WGS) entry which is preliminary data.</text>
</comment>
<dbReference type="AlphaFoldDB" id="A0A9D4V375"/>
<protein>
    <submittedName>
        <fullName evidence="2">Uncharacterized protein</fullName>
    </submittedName>
</protein>
<dbReference type="EMBL" id="JABFUD020000006">
    <property type="protein sequence ID" value="KAI5078650.1"/>
    <property type="molecule type" value="Genomic_DNA"/>
</dbReference>
<dbReference type="Proteomes" id="UP000886520">
    <property type="component" value="Chromosome 6"/>
</dbReference>
<keyword evidence="1" id="KW-0472">Membrane</keyword>
<sequence>MDCFNLDLRTESSVWSFSAYILLLLLLVMRIELNVLNLHGFEPSKNRHSSTVFPLPNYVLQKLFMQGMLKEVWSRLRAPTRSAELRCGS</sequence>
<keyword evidence="1" id="KW-1133">Transmembrane helix</keyword>
<evidence type="ECO:0000313" key="3">
    <source>
        <dbReference type="Proteomes" id="UP000886520"/>
    </source>
</evidence>
<gene>
    <name evidence="2" type="ORF">GOP47_0006321</name>
</gene>